<sequence length="163" mass="17969">MKRAIITILIVLIAFAQMASASVPFDGSIDWDGNQGLTSAQLNCNDDKAPSGEDGYLHWIFIGATNVTYAVILVDGEEFPANTYQGNNVDFYTTPYYEFDTLKDKTVTVQYALNDPDANLDANAMITLSHYCPGDYEVPEFPTIAVPIAAIIGIAFLMQRRKE</sequence>
<protein>
    <submittedName>
        <fullName evidence="3">PEF-CTERM protein sorting domain-containing protein</fullName>
    </submittedName>
</protein>
<dbReference type="NCBIfam" id="TIGR03024">
    <property type="entry name" value="arch_PEF_CTERM"/>
    <property type="match status" value="1"/>
</dbReference>
<accession>A0A7Z7FC18</accession>
<dbReference type="Pfam" id="PF26596">
    <property type="entry name" value="PEF-CTERM_ARCH"/>
    <property type="match status" value="1"/>
</dbReference>
<reference evidence="3 4" key="1">
    <citation type="submission" date="2016-10" db="EMBL/GenBank/DDBJ databases">
        <authorList>
            <person name="Varghese N."/>
            <person name="Submissions S."/>
        </authorList>
    </citation>
    <scope>NUCLEOTIDE SEQUENCE [LARGE SCALE GENOMIC DNA]</scope>
    <source>
        <strain evidence="3 4">PL 12/M</strain>
    </source>
</reference>
<keyword evidence="1" id="KW-0472">Membrane</keyword>
<keyword evidence="1" id="KW-1133">Transmembrane helix</keyword>
<dbReference type="InterPro" id="IPR017474">
    <property type="entry name" value="PEF_CTERM_C"/>
</dbReference>
<gene>
    <name evidence="3" type="ORF">SAMN04488589_0705</name>
</gene>
<name>A0A7Z7FC18_9EURY</name>
<keyword evidence="4" id="KW-1185">Reference proteome</keyword>
<evidence type="ECO:0000259" key="2">
    <source>
        <dbReference type="Pfam" id="PF26596"/>
    </source>
</evidence>
<organism evidence="3 4">
    <name type="scientific">Methanolobus vulcani</name>
    <dbReference type="NCBI Taxonomy" id="38026"/>
    <lineage>
        <taxon>Archaea</taxon>
        <taxon>Methanobacteriati</taxon>
        <taxon>Methanobacteriota</taxon>
        <taxon>Stenosarchaea group</taxon>
        <taxon>Methanomicrobia</taxon>
        <taxon>Methanosarcinales</taxon>
        <taxon>Methanosarcinaceae</taxon>
        <taxon>Methanolobus</taxon>
    </lineage>
</organism>
<evidence type="ECO:0000313" key="4">
    <source>
        <dbReference type="Proteomes" id="UP000199259"/>
    </source>
</evidence>
<evidence type="ECO:0000256" key="1">
    <source>
        <dbReference type="SAM" id="Phobius"/>
    </source>
</evidence>
<keyword evidence="1" id="KW-0812">Transmembrane</keyword>
<dbReference type="Proteomes" id="UP000199259">
    <property type="component" value="Unassembled WGS sequence"/>
</dbReference>
<dbReference type="EMBL" id="FNCA01000002">
    <property type="protein sequence ID" value="SDF49901.1"/>
    <property type="molecule type" value="Genomic_DNA"/>
</dbReference>
<feature type="domain" description="PEF-CTERM protein sorting" evidence="2">
    <location>
        <begin position="138"/>
        <end position="162"/>
    </location>
</feature>
<feature type="transmembrane region" description="Helical" evidence="1">
    <location>
        <begin position="141"/>
        <end position="158"/>
    </location>
</feature>
<evidence type="ECO:0000313" key="3">
    <source>
        <dbReference type="EMBL" id="SDF49901.1"/>
    </source>
</evidence>
<proteinExistence type="predicted"/>
<dbReference type="AlphaFoldDB" id="A0A7Z7FC18"/>
<comment type="caution">
    <text evidence="3">The sequence shown here is derived from an EMBL/GenBank/DDBJ whole genome shotgun (WGS) entry which is preliminary data.</text>
</comment>